<dbReference type="EMBL" id="JAAGLU010000641">
    <property type="protein sequence ID" value="NEC93245.1"/>
    <property type="molecule type" value="Genomic_DNA"/>
</dbReference>
<reference evidence="2" key="1">
    <citation type="submission" date="2020-01" db="EMBL/GenBank/DDBJ databases">
        <title>Insect and environment-associated Actinomycetes.</title>
        <authorList>
            <person name="Currrie C."/>
            <person name="Chevrette M."/>
            <person name="Carlson C."/>
            <person name="Stubbendieck R."/>
            <person name="Wendt-Pienkowski E."/>
        </authorList>
    </citation>
    <scope>NUCLEOTIDE SEQUENCE</scope>
    <source>
        <strain evidence="2">SID12501</strain>
    </source>
</reference>
<evidence type="ECO:0000259" key="1">
    <source>
        <dbReference type="Pfam" id="PF13808"/>
    </source>
</evidence>
<dbReference type="RefSeq" id="WP_164325201.1">
    <property type="nucleotide sequence ID" value="NZ_JAAGLU010000641.1"/>
</dbReference>
<organism evidence="2">
    <name type="scientific">Streptomyces sp. SID12501</name>
    <dbReference type="NCBI Taxonomy" id="2706042"/>
    <lineage>
        <taxon>Bacteria</taxon>
        <taxon>Bacillati</taxon>
        <taxon>Actinomycetota</taxon>
        <taxon>Actinomycetes</taxon>
        <taxon>Kitasatosporales</taxon>
        <taxon>Streptomycetaceae</taxon>
        <taxon>Streptomyces</taxon>
    </lineage>
</organism>
<comment type="caution">
    <text evidence="2">The sequence shown here is derived from an EMBL/GenBank/DDBJ whole genome shotgun (WGS) entry which is preliminary data.</text>
</comment>
<dbReference type="Pfam" id="PF13808">
    <property type="entry name" value="DDE_Tnp_1_assoc"/>
    <property type="match status" value="1"/>
</dbReference>
<protein>
    <submittedName>
        <fullName evidence="2">Transposase family protein</fullName>
    </submittedName>
</protein>
<accession>A0A6B3C8U6</accession>
<sequence>MCRQSSTFCLVKSPLRQQRELPDLAARLSLLPDPRDRRGRRHTLTSVLLTAACAVLASTRSYLAIGQWARHAPQDNLAGLGFHSQRPLGLRRAASPSTLRRVMVL</sequence>
<dbReference type="InterPro" id="IPR032806">
    <property type="entry name" value="YbfD_N"/>
</dbReference>
<proteinExistence type="predicted"/>
<evidence type="ECO:0000313" key="2">
    <source>
        <dbReference type="EMBL" id="NEC93245.1"/>
    </source>
</evidence>
<feature type="domain" description="H repeat-associated protein N-terminal" evidence="1">
    <location>
        <begin position="27"/>
        <end position="103"/>
    </location>
</feature>
<dbReference type="AlphaFoldDB" id="A0A6B3C8U6"/>
<name>A0A6B3C8U6_9ACTN</name>
<feature type="non-terminal residue" evidence="2">
    <location>
        <position position="105"/>
    </location>
</feature>
<gene>
    <name evidence="2" type="ORF">G3I71_47690</name>
</gene>